<sequence length="94" mass="10619">MSRSFTVTYDLHPPEDTAASDLTRTKTHEFAVASGEQLKDYYDSLEKVVKEAKAKLGEELTAWRDAVGNKEQGKEKNVPLKNEDDEEEEEDVDA</sequence>
<evidence type="ECO:0000313" key="2">
    <source>
        <dbReference type="EMBL" id="TFK56437.1"/>
    </source>
</evidence>
<protein>
    <recommendedName>
        <fullName evidence="4">EKC/KEOPS complex subunit GON7</fullName>
    </recommendedName>
</protein>
<evidence type="ECO:0008006" key="4">
    <source>
        <dbReference type="Google" id="ProtNLM"/>
    </source>
</evidence>
<feature type="region of interest" description="Disordered" evidence="1">
    <location>
        <begin position="66"/>
        <end position="94"/>
    </location>
</feature>
<proteinExistence type="predicted"/>
<name>A0A5C3NHQ5_9AGAM</name>
<evidence type="ECO:0000313" key="3">
    <source>
        <dbReference type="Proteomes" id="UP000305948"/>
    </source>
</evidence>
<dbReference type="EMBL" id="ML213503">
    <property type="protein sequence ID" value="TFK56437.1"/>
    <property type="molecule type" value="Genomic_DNA"/>
</dbReference>
<evidence type="ECO:0000256" key="1">
    <source>
        <dbReference type="SAM" id="MobiDB-lite"/>
    </source>
</evidence>
<keyword evidence="3" id="KW-1185">Reference proteome</keyword>
<gene>
    <name evidence="2" type="ORF">OE88DRAFT_1649719</name>
</gene>
<dbReference type="Proteomes" id="UP000305948">
    <property type="component" value="Unassembled WGS sequence"/>
</dbReference>
<reference evidence="2 3" key="1">
    <citation type="journal article" date="2019" name="Nat. Ecol. Evol.">
        <title>Megaphylogeny resolves global patterns of mushroom evolution.</title>
        <authorList>
            <person name="Varga T."/>
            <person name="Krizsan K."/>
            <person name="Foldi C."/>
            <person name="Dima B."/>
            <person name="Sanchez-Garcia M."/>
            <person name="Sanchez-Ramirez S."/>
            <person name="Szollosi G.J."/>
            <person name="Szarkandi J.G."/>
            <person name="Papp V."/>
            <person name="Albert L."/>
            <person name="Andreopoulos W."/>
            <person name="Angelini C."/>
            <person name="Antonin V."/>
            <person name="Barry K.W."/>
            <person name="Bougher N.L."/>
            <person name="Buchanan P."/>
            <person name="Buyck B."/>
            <person name="Bense V."/>
            <person name="Catcheside P."/>
            <person name="Chovatia M."/>
            <person name="Cooper J."/>
            <person name="Damon W."/>
            <person name="Desjardin D."/>
            <person name="Finy P."/>
            <person name="Geml J."/>
            <person name="Haridas S."/>
            <person name="Hughes K."/>
            <person name="Justo A."/>
            <person name="Karasinski D."/>
            <person name="Kautmanova I."/>
            <person name="Kiss B."/>
            <person name="Kocsube S."/>
            <person name="Kotiranta H."/>
            <person name="LaButti K.M."/>
            <person name="Lechner B.E."/>
            <person name="Liimatainen K."/>
            <person name="Lipzen A."/>
            <person name="Lukacs Z."/>
            <person name="Mihaltcheva S."/>
            <person name="Morgado L.N."/>
            <person name="Niskanen T."/>
            <person name="Noordeloos M.E."/>
            <person name="Ohm R.A."/>
            <person name="Ortiz-Santana B."/>
            <person name="Ovrebo C."/>
            <person name="Racz N."/>
            <person name="Riley R."/>
            <person name="Savchenko A."/>
            <person name="Shiryaev A."/>
            <person name="Soop K."/>
            <person name="Spirin V."/>
            <person name="Szebenyi C."/>
            <person name="Tomsovsky M."/>
            <person name="Tulloss R.E."/>
            <person name="Uehling J."/>
            <person name="Grigoriev I.V."/>
            <person name="Vagvolgyi C."/>
            <person name="Papp T."/>
            <person name="Martin F.M."/>
            <person name="Miettinen O."/>
            <person name="Hibbett D.S."/>
            <person name="Nagy L.G."/>
        </authorList>
    </citation>
    <scope>NUCLEOTIDE SEQUENCE [LARGE SCALE GENOMIC DNA]</scope>
    <source>
        <strain evidence="2 3">OMC1185</strain>
    </source>
</reference>
<dbReference type="OrthoDB" id="2553859at2759"/>
<dbReference type="AlphaFoldDB" id="A0A5C3NHQ5"/>
<feature type="compositionally biased region" description="Basic and acidic residues" evidence="1">
    <location>
        <begin position="66"/>
        <end position="82"/>
    </location>
</feature>
<accession>A0A5C3NHQ5</accession>
<feature type="compositionally biased region" description="Acidic residues" evidence="1">
    <location>
        <begin position="83"/>
        <end position="94"/>
    </location>
</feature>
<organism evidence="2 3">
    <name type="scientific">Heliocybe sulcata</name>
    <dbReference type="NCBI Taxonomy" id="5364"/>
    <lineage>
        <taxon>Eukaryota</taxon>
        <taxon>Fungi</taxon>
        <taxon>Dikarya</taxon>
        <taxon>Basidiomycota</taxon>
        <taxon>Agaricomycotina</taxon>
        <taxon>Agaricomycetes</taxon>
        <taxon>Gloeophyllales</taxon>
        <taxon>Gloeophyllaceae</taxon>
        <taxon>Heliocybe</taxon>
    </lineage>
</organism>